<keyword evidence="7" id="KW-1185">Reference proteome</keyword>
<evidence type="ECO:0000256" key="2">
    <source>
        <dbReference type="ARBA" id="ARBA00022617"/>
    </source>
</evidence>
<keyword evidence="4 5" id="KW-0408">Iron</keyword>
<name>A0A9E2S899_9BACT</name>
<evidence type="ECO:0000313" key="6">
    <source>
        <dbReference type="EMBL" id="MBV4356349.1"/>
    </source>
</evidence>
<keyword evidence="1" id="KW-0813">Transport</keyword>
<dbReference type="EMBL" id="JAHSPG010000002">
    <property type="protein sequence ID" value="MBV4356349.1"/>
    <property type="molecule type" value="Genomic_DNA"/>
</dbReference>
<accession>A0A9E2S899</accession>
<dbReference type="RefSeq" id="WP_217789904.1">
    <property type="nucleotide sequence ID" value="NZ_JAHSPG010000002.1"/>
</dbReference>
<keyword evidence="3 5" id="KW-0479">Metal-binding</keyword>
<dbReference type="Proteomes" id="UP000812270">
    <property type="component" value="Unassembled WGS sequence"/>
</dbReference>
<proteinExistence type="predicted"/>
<dbReference type="GO" id="GO:0019825">
    <property type="term" value="F:oxygen binding"/>
    <property type="evidence" value="ECO:0007669"/>
    <property type="project" value="InterPro"/>
</dbReference>
<dbReference type="AlphaFoldDB" id="A0A9E2S899"/>
<feature type="binding site" description="distal binding residue" evidence="5">
    <location>
        <position position="66"/>
    </location>
    <ligand>
        <name>heme</name>
        <dbReference type="ChEBI" id="CHEBI:30413"/>
    </ligand>
    <ligandPart>
        <name>Fe</name>
        <dbReference type="ChEBI" id="CHEBI:18248"/>
    </ligandPart>
</feature>
<organism evidence="6 7">
    <name type="scientific">Pinibacter aurantiacus</name>
    <dbReference type="NCBI Taxonomy" id="2851599"/>
    <lineage>
        <taxon>Bacteria</taxon>
        <taxon>Pseudomonadati</taxon>
        <taxon>Bacteroidota</taxon>
        <taxon>Chitinophagia</taxon>
        <taxon>Chitinophagales</taxon>
        <taxon>Chitinophagaceae</taxon>
        <taxon>Pinibacter</taxon>
    </lineage>
</organism>
<reference evidence="6" key="1">
    <citation type="submission" date="2021-06" db="EMBL/GenBank/DDBJ databases">
        <authorList>
            <person name="Huq M.A."/>
        </authorList>
    </citation>
    <scope>NUCLEOTIDE SEQUENCE</scope>
    <source>
        <strain evidence="6">MAH-26</strain>
    </source>
</reference>
<evidence type="ECO:0000313" key="7">
    <source>
        <dbReference type="Proteomes" id="UP000812270"/>
    </source>
</evidence>
<dbReference type="Pfam" id="PF01152">
    <property type="entry name" value="Bac_globin"/>
    <property type="match status" value="1"/>
</dbReference>
<keyword evidence="2 5" id="KW-0349">Heme</keyword>
<dbReference type="CDD" id="cd08916">
    <property type="entry name" value="TrHb3_P"/>
    <property type="match status" value="1"/>
</dbReference>
<comment type="caution">
    <text evidence="6">The sequence shown here is derived from an EMBL/GenBank/DDBJ whole genome shotgun (WGS) entry which is preliminary data.</text>
</comment>
<dbReference type="InterPro" id="IPR001486">
    <property type="entry name" value="Hemoglobin_trunc"/>
</dbReference>
<evidence type="ECO:0000256" key="1">
    <source>
        <dbReference type="ARBA" id="ARBA00022448"/>
    </source>
</evidence>
<evidence type="ECO:0000256" key="4">
    <source>
        <dbReference type="ARBA" id="ARBA00023004"/>
    </source>
</evidence>
<gene>
    <name evidence="6" type="ORF">KTO63_04255</name>
</gene>
<protein>
    <submittedName>
        <fullName evidence="6">Group III truncated hemoglobin</fullName>
    </submittedName>
</protein>
<sequence>MKPDITTRLDIEKMVDLFYQKVIKDDQLNSFFAKTNWEKHLPKMYGFWNNAIFYSGGYTGDPLAKHKKLHEKQPLNKRLFDRWEELFFETVDELFEGPNANLAKQRAESIAMIMQMKIL</sequence>
<evidence type="ECO:0000256" key="3">
    <source>
        <dbReference type="ARBA" id="ARBA00022723"/>
    </source>
</evidence>
<evidence type="ECO:0000256" key="5">
    <source>
        <dbReference type="PIRSR" id="PIRSR601486-1"/>
    </source>
</evidence>
<dbReference type="GO" id="GO:0046872">
    <property type="term" value="F:metal ion binding"/>
    <property type="evidence" value="ECO:0007669"/>
    <property type="project" value="UniProtKB-KW"/>
</dbReference>